<dbReference type="KEGG" id="lxl:KDY119_00160"/>
<dbReference type="GO" id="GO:0009401">
    <property type="term" value="P:phosphoenolpyruvate-dependent sugar phosphotransferase system"/>
    <property type="evidence" value="ECO:0007669"/>
    <property type="project" value="UniProtKB-KW"/>
</dbReference>
<sequence length="90" mass="9249">MERTVVVAIEEGLHARPAALFVQAAAAQPVPVTIRKSSETEDLEADSILSVMTLGAGAGTEVVLTTPGDTDDDVAALDALEAFLSQTVIA</sequence>
<organism evidence="7 8">
    <name type="scientific">Luteimicrobium xylanilyticum</name>
    <dbReference type="NCBI Taxonomy" id="1133546"/>
    <lineage>
        <taxon>Bacteria</taxon>
        <taxon>Bacillati</taxon>
        <taxon>Actinomycetota</taxon>
        <taxon>Actinomycetes</taxon>
        <taxon>Micrococcales</taxon>
        <taxon>Luteimicrobium</taxon>
    </lineage>
</organism>
<dbReference type="PROSITE" id="PS00589">
    <property type="entry name" value="PTS_HPR_SER"/>
    <property type="match status" value="1"/>
</dbReference>
<dbReference type="InterPro" id="IPR050399">
    <property type="entry name" value="HPr"/>
</dbReference>
<evidence type="ECO:0000313" key="8">
    <source>
        <dbReference type="Proteomes" id="UP000326702"/>
    </source>
</evidence>
<evidence type="ECO:0000256" key="5">
    <source>
        <dbReference type="ARBA" id="ARBA00022683"/>
    </source>
</evidence>
<proteinExistence type="predicted"/>
<comment type="function">
    <text evidence="1">General (non sugar-specific) component of the phosphoenolpyruvate-dependent sugar phosphotransferase system (sugar PTS). This major carbohydrate active-transport system catalyzes the phosphorylation of incoming sugar substrates concomitantly with their translocation across the cell membrane. The phosphoryl group from phosphoenolpyruvate (PEP) is transferred to the phosphoryl carrier protein HPr by enzyme I. Phospho-HPr then transfers it to the PTS EIIA domain.</text>
</comment>
<dbReference type="PRINTS" id="PR00107">
    <property type="entry name" value="PHOSPHOCPHPR"/>
</dbReference>
<dbReference type="InterPro" id="IPR035895">
    <property type="entry name" value="HPr-like_sf"/>
</dbReference>
<dbReference type="PANTHER" id="PTHR33705">
    <property type="entry name" value="PHOSPHOCARRIER PROTEIN HPR"/>
    <property type="match status" value="1"/>
</dbReference>
<dbReference type="OrthoDB" id="9809047at2"/>
<dbReference type="EMBL" id="CP045529">
    <property type="protein sequence ID" value="QFU96673.1"/>
    <property type="molecule type" value="Genomic_DNA"/>
</dbReference>
<gene>
    <name evidence="7" type="ORF">KDY119_00160</name>
</gene>
<evidence type="ECO:0000256" key="1">
    <source>
        <dbReference type="ARBA" id="ARBA00003681"/>
    </source>
</evidence>
<dbReference type="Pfam" id="PF00381">
    <property type="entry name" value="PTS-HPr"/>
    <property type="match status" value="1"/>
</dbReference>
<protein>
    <recommendedName>
        <fullName evidence="3">Phosphocarrier protein HPr</fullName>
    </recommendedName>
</protein>
<comment type="subcellular location">
    <subcellularLocation>
        <location evidence="2">Cytoplasm</location>
    </subcellularLocation>
</comment>
<accession>A0A5P9Q5M5</accession>
<name>A0A5P9Q5M5_9MICO</name>
<keyword evidence="4" id="KW-0963">Cytoplasm</keyword>
<evidence type="ECO:0000256" key="4">
    <source>
        <dbReference type="ARBA" id="ARBA00022490"/>
    </source>
</evidence>
<dbReference type="SUPFAM" id="SSF55594">
    <property type="entry name" value="HPr-like"/>
    <property type="match status" value="1"/>
</dbReference>
<reference evidence="7 8" key="1">
    <citation type="submission" date="2019-10" db="EMBL/GenBank/DDBJ databases">
        <title>Genome sequence of Luteimicrobium xylanilyticum HY-24.</title>
        <authorList>
            <person name="Kim D.Y."/>
            <person name="Park H.-Y."/>
        </authorList>
    </citation>
    <scope>NUCLEOTIDE SEQUENCE [LARGE SCALE GENOMIC DNA]</scope>
    <source>
        <strain evidence="7 8">HY-24</strain>
    </source>
</reference>
<dbReference type="AlphaFoldDB" id="A0A5P9Q5M5"/>
<dbReference type="GO" id="GO:0005737">
    <property type="term" value="C:cytoplasm"/>
    <property type="evidence" value="ECO:0007669"/>
    <property type="project" value="UniProtKB-SubCell"/>
</dbReference>
<dbReference type="Gene3D" id="3.30.1340.10">
    <property type="entry name" value="HPr-like"/>
    <property type="match status" value="1"/>
</dbReference>
<dbReference type="PANTHER" id="PTHR33705:SF2">
    <property type="entry name" value="PHOSPHOCARRIER PROTEIN NPR"/>
    <property type="match status" value="1"/>
</dbReference>
<feature type="domain" description="HPr" evidence="6">
    <location>
        <begin position="1"/>
        <end position="90"/>
    </location>
</feature>
<evidence type="ECO:0000259" key="6">
    <source>
        <dbReference type="PROSITE" id="PS51350"/>
    </source>
</evidence>
<dbReference type="PROSITE" id="PS00369">
    <property type="entry name" value="PTS_HPR_HIS"/>
    <property type="match status" value="1"/>
</dbReference>
<dbReference type="CDD" id="cd00367">
    <property type="entry name" value="PTS-HPr_like"/>
    <property type="match status" value="1"/>
</dbReference>
<dbReference type="RefSeq" id="WP_036954243.1">
    <property type="nucleotide sequence ID" value="NZ_BAABIH010000013.1"/>
</dbReference>
<evidence type="ECO:0000256" key="3">
    <source>
        <dbReference type="ARBA" id="ARBA00020422"/>
    </source>
</evidence>
<evidence type="ECO:0000256" key="2">
    <source>
        <dbReference type="ARBA" id="ARBA00004496"/>
    </source>
</evidence>
<dbReference type="Proteomes" id="UP000326702">
    <property type="component" value="Chromosome"/>
</dbReference>
<dbReference type="InterPro" id="IPR001020">
    <property type="entry name" value="PTS_HPr_His_P_site"/>
</dbReference>
<dbReference type="PROSITE" id="PS51350">
    <property type="entry name" value="PTS_HPR_DOM"/>
    <property type="match status" value="1"/>
</dbReference>
<dbReference type="InterPro" id="IPR002114">
    <property type="entry name" value="PTS_HPr_Ser_P_site"/>
</dbReference>
<dbReference type="InterPro" id="IPR000032">
    <property type="entry name" value="HPr-like"/>
</dbReference>
<keyword evidence="5" id="KW-0598">Phosphotransferase system</keyword>
<keyword evidence="8" id="KW-1185">Reference proteome</keyword>
<evidence type="ECO:0000313" key="7">
    <source>
        <dbReference type="EMBL" id="QFU96673.1"/>
    </source>
</evidence>
<dbReference type="NCBIfam" id="TIGR01003">
    <property type="entry name" value="PTS_HPr_family"/>
    <property type="match status" value="1"/>
</dbReference>